<evidence type="ECO:0000313" key="3">
    <source>
        <dbReference type="EMBL" id="CAH0993981.1"/>
    </source>
</evidence>
<evidence type="ECO:0000256" key="1">
    <source>
        <dbReference type="SAM" id="SignalP"/>
    </source>
</evidence>
<protein>
    <recommendedName>
        <fullName evidence="2">Outer membrane protein beta-barrel domain-containing protein</fullName>
    </recommendedName>
</protein>
<dbReference type="EMBL" id="CAKLPY010000001">
    <property type="protein sequence ID" value="CAH0993981.1"/>
    <property type="molecule type" value="Genomic_DNA"/>
</dbReference>
<dbReference type="SUPFAM" id="SSF49464">
    <property type="entry name" value="Carboxypeptidase regulatory domain-like"/>
    <property type="match status" value="1"/>
</dbReference>
<organism evidence="3 4">
    <name type="scientific">Emticicia aquatica</name>
    <dbReference type="NCBI Taxonomy" id="1681835"/>
    <lineage>
        <taxon>Bacteria</taxon>
        <taxon>Pseudomonadati</taxon>
        <taxon>Bacteroidota</taxon>
        <taxon>Cytophagia</taxon>
        <taxon>Cytophagales</taxon>
        <taxon>Leadbetterellaceae</taxon>
        <taxon>Emticicia</taxon>
    </lineage>
</organism>
<accession>A0ABN8EQ05</accession>
<proteinExistence type="predicted"/>
<feature type="chain" id="PRO_5045980323" description="Outer membrane protein beta-barrel domain-containing protein" evidence="1">
    <location>
        <begin position="20"/>
        <end position="946"/>
    </location>
</feature>
<dbReference type="InterPro" id="IPR041700">
    <property type="entry name" value="OMP_b-brl_3"/>
</dbReference>
<keyword evidence="1" id="KW-0732">Signal</keyword>
<evidence type="ECO:0000313" key="4">
    <source>
        <dbReference type="Proteomes" id="UP000837932"/>
    </source>
</evidence>
<sequence>MKKAITLFLCLLGYGVVFAQVPTRINIKGTAIDSSNSVMPFATVMLLTPKDSTLVNFGRTDEKGAFEFRNVKNIGYLLKISSVGYLPLQQDVKPSDKAINDLGNLKLKPIAQELMEVVIRTAKAPLSIKGDTIEYNAASFKVPPGSTVEDLLRKLPGVQIDQEGNIKAQGQDVKKVTVDGKQFFGTDPKLATKNLPAEAITKIQVFNDKTEQSKVTGIDDGKKEKTMNLELKESFKKGGFGKVTVAGGTDQRGEFKGNYNKFDSKQQFAFIGNLNNTNQGGISWDDYQDFKGSSAFNWGDDADFGFSSGRRFIYFGEEDEGVSISPSGGGNRNRGFSTNGSAGLNYNYDTKKTKFTSSYYYNQSRTVLDSYAFRKTFLQNNESFDTRDSSNRVNFSGNHRVNLRFQKELDSLNTLIVISNSRFTDANNSYGSTQNYLRNSLLSSTTDIDNNGAKNSFGTVNSAIYRHKFKKKGRSFALSAGYNMNQADANARQISLNNFYNSTTVNEAIKNIRQLNNTNSITNQYKASALFVEPLSKKFFLETFYNTSLQISTVNRNVDSIFVKDEKETYGVVNELSRAYNNEIRYNRIGTSLRYSYKGLNLAGGLAWQHYLLKGEFINNKLTQAKGIVSRNFSAFAPNVSLNYDLKNNRYLYSEYNVSIQEPSVRDLQPIVDNSNPRYISEGNPNLLPQVTNSVSFGFNKFDPATFINLYTGFSYDTYKNQVIYNQTIDENLITRTKPVNITGGWSTGPYFGFGFPLKKTKATMNLNGNMFFSKNLTYINSVLNNTNNDNYNISMRLDLTPSDVFTFYGSASFGISNTKYSINTAQNQQVFNNNFGGEMNVKFPKGIYFNTKFNYRVYKNDRFGFDQKIPLMNMSVYKIVGKAQKAEIRFTAYDIFKRNLGVTQSASQNYVSQEQIQTLSRYFMLSFTYNMRGVKAQMRKRNSWD</sequence>
<feature type="signal peptide" evidence="1">
    <location>
        <begin position="1"/>
        <end position="19"/>
    </location>
</feature>
<keyword evidence="4" id="KW-1185">Reference proteome</keyword>
<gene>
    <name evidence="3" type="ORF">EMA8858_00086</name>
</gene>
<dbReference type="Pfam" id="PF13620">
    <property type="entry name" value="CarboxypepD_reg"/>
    <property type="match status" value="1"/>
</dbReference>
<dbReference type="Proteomes" id="UP000837932">
    <property type="component" value="Unassembled WGS sequence"/>
</dbReference>
<comment type="caution">
    <text evidence="3">The sequence shown here is derived from an EMBL/GenBank/DDBJ whole genome shotgun (WGS) entry which is preliminary data.</text>
</comment>
<dbReference type="Pfam" id="PF14905">
    <property type="entry name" value="OMP_b-brl_3"/>
    <property type="match status" value="2"/>
</dbReference>
<feature type="domain" description="Outer membrane protein beta-barrel" evidence="2">
    <location>
        <begin position="778"/>
        <end position="930"/>
    </location>
</feature>
<name>A0ABN8EQ05_9BACT</name>
<dbReference type="RefSeq" id="WP_238803744.1">
    <property type="nucleotide sequence ID" value="NZ_CAKLPY010000001.1"/>
</dbReference>
<feature type="domain" description="Outer membrane protein beta-barrel" evidence="2">
    <location>
        <begin position="467"/>
        <end position="775"/>
    </location>
</feature>
<dbReference type="InterPro" id="IPR008969">
    <property type="entry name" value="CarboxyPept-like_regulatory"/>
</dbReference>
<reference evidence="3" key="1">
    <citation type="submission" date="2021-12" db="EMBL/GenBank/DDBJ databases">
        <authorList>
            <person name="Rodrigo-Torres L."/>
            <person name="Arahal R. D."/>
            <person name="Lucena T."/>
        </authorList>
    </citation>
    <scope>NUCLEOTIDE SEQUENCE</scope>
    <source>
        <strain evidence="3">CECT 8858</strain>
    </source>
</reference>
<dbReference type="SUPFAM" id="SSF56935">
    <property type="entry name" value="Porins"/>
    <property type="match status" value="1"/>
</dbReference>
<evidence type="ECO:0000259" key="2">
    <source>
        <dbReference type="Pfam" id="PF14905"/>
    </source>
</evidence>